<dbReference type="InterPro" id="IPR001254">
    <property type="entry name" value="Trypsin_dom"/>
</dbReference>
<evidence type="ECO:0000259" key="4">
    <source>
        <dbReference type="Pfam" id="PF00089"/>
    </source>
</evidence>
<dbReference type="Pfam" id="PF00089">
    <property type="entry name" value="Trypsin"/>
    <property type="match status" value="1"/>
</dbReference>
<feature type="compositionally biased region" description="Polar residues" evidence="2">
    <location>
        <begin position="375"/>
        <end position="384"/>
    </location>
</feature>
<dbReference type="Gene3D" id="2.40.10.10">
    <property type="entry name" value="Trypsin-like serine proteases"/>
    <property type="match status" value="1"/>
</dbReference>
<comment type="caution">
    <text evidence="5">The sequence shown here is derived from an EMBL/GenBank/DDBJ whole genome shotgun (WGS) entry which is preliminary data.</text>
</comment>
<feature type="compositionally biased region" description="Polar residues" evidence="2">
    <location>
        <begin position="192"/>
        <end position="203"/>
    </location>
</feature>
<feature type="compositionally biased region" description="Low complexity" evidence="2">
    <location>
        <begin position="705"/>
        <end position="748"/>
    </location>
</feature>
<feature type="region of interest" description="Disordered" evidence="2">
    <location>
        <begin position="239"/>
        <end position="329"/>
    </location>
</feature>
<name>A0AAD8A5R8_DIPPU</name>
<keyword evidence="1" id="KW-1015">Disulfide bond</keyword>
<feature type="non-terminal residue" evidence="5">
    <location>
        <position position="1"/>
    </location>
</feature>
<feature type="region of interest" description="Disordered" evidence="2">
    <location>
        <begin position="604"/>
        <end position="796"/>
    </location>
</feature>
<dbReference type="GO" id="GO:0006508">
    <property type="term" value="P:proteolysis"/>
    <property type="evidence" value="ECO:0007669"/>
    <property type="project" value="InterPro"/>
</dbReference>
<organism evidence="5 6">
    <name type="scientific">Diploptera punctata</name>
    <name type="common">Pacific beetle cockroach</name>
    <dbReference type="NCBI Taxonomy" id="6984"/>
    <lineage>
        <taxon>Eukaryota</taxon>
        <taxon>Metazoa</taxon>
        <taxon>Ecdysozoa</taxon>
        <taxon>Arthropoda</taxon>
        <taxon>Hexapoda</taxon>
        <taxon>Insecta</taxon>
        <taxon>Pterygota</taxon>
        <taxon>Neoptera</taxon>
        <taxon>Polyneoptera</taxon>
        <taxon>Dictyoptera</taxon>
        <taxon>Blattodea</taxon>
        <taxon>Blaberoidea</taxon>
        <taxon>Blaberidae</taxon>
        <taxon>Diplopterinae</taxon>
        <taxon>Diploptera</taxon>
    </lineage>
</organism>
<feature type="compositionally biased region" description="Low complexity" evidence="2">
    <location>
        <begin position="204"/>
        <end position="224"/>
    </location>
</feature>
<keyword evidence="3" id="KW-0732">Signal</keyword>
<evidence type="ECO:0000313" key="6">
    <source>
        <dbReference type="Proteomes" id="UP001233999"/>
    </source>
</evidence>
<proteinExistence type="predicted"/>
<feature type="region of interest" description="Disordered" evidence="2">
    <location>
        <begin position="154"/>
        <end position="224"/>
    </location>
</feature>
<reference evidence="5" key="2">
    <citation type="submission" date="2023-05" db="EMBL/GenBank/DDBJ databases">
        <authorList>
            <person name="Fouks B."/>
        </authorList>
    </citation>
    <scope>NUCLEOTIDE SEQUENCE</scope>
    <source>
        <strain evidence="5">Stay&amp;Tobe</strain>
        <tissue evidence="5">Testes</tissue>
    </source>
</reference>
<gene>
    <name evidence="5" type="ORF">L9F63_015342</name>
</gene>
<dbReference type="PROSITE" id="PS00134">
    <property type="entry name" value="TRYPSIN_HIS"/>
    <property type="match status" value="1"/>
</dbReference>
<feature type="compositionally biased region" description="Low complexity" evidence="2">
    <location>
        <begin position="604"/>
        <end position="644"/>
    </location>
</feature>
<sequence>MAWSGAAPLLLLLYCCGTSGTSRESRDERKLFGGYRIVPKACRPEGATDKDELGICMFNYECAARSGEVVGACMDGFLFGACCRLPAGHTFELPDPELLLEGGATFPPENPNAIAATSKRPDYMGSSSINDLLHNPQHHVSVHPEADTVLLDKSSSTVRPNHQDLSTFSYVDNNNVEDQASTPKHRPDEKSTVSATPTYLTTGSRWSTRPWPSSTTSYLPVSSSNEYDESLVLVPTITLSSNKRPETSPEPSPEPGGPDPESISHIISLLNDTKGGLVDPGPEPEPEIITLGNSPSPSLSTWVSVNGRPSPSTSWRPDTTSFTKNPSYTSSHHVIGPTYDVITTEQQSARPVPTVIVLSSAPTTKFSTTSVSLITKRPSSNKPSTPFLITKLPTTLPTQSSSRPTLYTERPSFHTTQYINRPTFTALYPTNNFEHSTTYHDRPTTQFERPASQYDHPTTQSERPSSQYDHPTTQFIYRPPSSTTKPGTTYYTYRPTTFSTQNPDSSFTQVTERPSTTIVSNRPWTTTPMDYPDTTIPADHLANFPPVRNPSFNMTQRHSNTSIVEDEKLDNKLQGFVDKIVLSLEGNFEDLEDILINGRNETLSTLGTSTTRRPQTSKRPSSTTSRPTRRPTPTGSRPSSSVRPQATKPTQTARPKPSSRPSTIRPGSSRPTVRPSQTTKSTARPTLTSRPTSSVRPVNTRPTLSTRPTSAKPPSSTRPRPTRLSTTLRPVSTHKTTTKRSTTTSSTTQLLVQQDDSLKPLKIPTTTTETSPTTLQDTTVTDTEDPSSPNKPDYKHECGVRPLVQKTARIVGGKSSTFGEWPWQVLVRESTWLGLFTKNKCGGVLITSRYVITAAHCQPG</sequence>
<keyword evidence="6" id="KW-1185">Reference proteome</keyword>
<dbReference type="AlphaFoldDB" id="A0AAD8A5R8"/>
<dbReference type="InterPro" id="IPR043504">
    <property type="entry name" value="Peptidase_S1_PA_chymotrypsin"/>
</dbReference>
<feature type="compositionally biased region" description="Polar residues" evidence="2">
    <location>
        <begin position="291"/>
        <end position="329"/>
    </location>
</feature>
<feature type="compositionally biased region" description="Polar residues" evidence="2">
    <location>
        <begin position="647"/>
        <end position="704"/>
    </location>
</feature>
<dbReference type="EMBL" id="JASPKZ010003794">
    <property type="protein sequence ID" value="KAJ9592972.1"/>
    <property type="molecule type" value="Genomic_DNA"/>
</dbReference>
<feature type="compositionally biased region" description="Polar residues" evidence="2">
    <location>
        <begin position="154"/>
        <end position="182"/>
    </location>
</feature>
<feature type="chain" id="PRO_5041995949" description="Peptidase S1 domain-containing protein" evidence="3">
    <location>
        <begin position="21"/>
        <end position="860"/>
    </location>
</feature>
<evidence type="ECO:0000256" key="2">
    <source>
        <dbReference type="SAM" id="MobiDB-lite"/>
    </source>
</evidence>
<evidence type="ECO:0000256" key="1">
    <source>
        <dbReference type="ARBA" id="ARBA00023157"/>
    </source>
</evidence>
<accession>A0AAD8A5R8</accession>
<dbReference type="InterPro" id="IPR018114">
    <property type="entry name" value="TRYPSIN_HIS"/>
</dbReference>
<dbReference type="GO" id="GO:0004252">
    <property type="term" value="F:serine-type endopeptidase activity"/>
    <property type="evidence" value="ECO:0007669"/>
    <property type="project" value="InterPro"/>
</dbReference>
<feature type="compositionally biased region" description="Polar residues" evidence="2">
    <location>
        <begin position="392"/>
        <end position="405"/>
    </location>
</feature>
<evidence type="ECO:0000313" key="5">
    <source>
        <dbReference type="EMBL" id="KAJ9592972.1"/>
    </source>
</evidence>
<reference evidence="5" key="1">
    <citation type="journal article" date="2023" name="IScience">
        <title>Live-bearing cockroach genome reveals convergent evolutionary mechanisms linked to viviparity in insects and beyond.</title>
        <authorList>
            <person name="Fouks B."/>
            <person name="Harrison M.C."/>
            <person name="Mikhailova A.A."/>
            <person name="Marchal E."/>
            <person name="English S."/>
            <person name="Carruthers M."/>
            <person name="Jennings E.C."/>
            <person name="Chiamaka E.L."/>
            <person name="Frigard R.A."/>
            <person name="Pippel M."/>
            <person name="Attardo G.M."/>
            <person name="Benoit J.B."/>
            <person name="Bornberg-Bauer E."/>
            <person name="Tobe S.S."/>
        </authorList>
    </citation>
    <scope>NUCLEOTIDE SEQUENCE</scope>
    <source>
        <strain evidence="5">Stay&amp;Tobe</strain>
    </source>
</reference>
<feature type="region of interest" description="Disordered" evidence="2">
    <location>
        <begin position="375"/>
        <end position="406"/>
    </location>
</feature>
<feature type="domain" description="Peptidase S1" evidence="4">
    <location>
        <begin position="810"/>
        <end position="857"/>
    </location>
</feature>
<evidence type="ECO:0000256" key="3">
    <source>
        <dbReference type="SAM" id="SignalP"/>
    </source>
</evidence>
<dbReference type="SUPFAM" id="SSF50494">
    <property type="entry name" value="Trypsin-like serine proteases"/>
    <property type="match status" value="1"/>
</dbReference>
<dbReference type="Proteomes" id="UP001233999">
    <property type="component" value="Unassembled WGS sequence"/>
</dbReference>
<feature type="compositionally biased region" description="Pro residues" evidence="2">
    <location>
        <begin position="248"/>
        <end position="258"/>
    </location>
</feature>
<feature type="compositionally biased region" description="Low complexity" evidence="2">
    <location>
        <begin position="765"/>
        <end position="781"/>
    </location>
</feature>
<dbReference type="PANTHER" id="PTHR24253:SF145">
    <property type="entry name" value="SERINE PROTEASE FILZIG"/>
    <property type="match status" value="1"/>
</dbReference>
<dbReference type="InterPro" id="IPR009003">
    <property type="entry name" value="Peptidase_S1_PA"/>
</dbReference>
<dbReference type="PANTHER" id="PTHR24253">
    <property type="entry name" value="TRANSMEMBRANE PROTEASE SERINE"/>
    <property type="match status" value="1"/>
</dbReference>
<protein>
    <recommendedName>
        <fullName evidence="4">Peptidase S1 domain-containing protein</fullName>
    </recommendedName>
</protein>
<feature type="compositionally biased region" description="Polar residues" evidence="2">
    <location>
        <begin position="455"/>
        <end position="475"/>
    </location>
</feature>
<feature type="signal peptide" evidence="3">
    <location>
        <begin position="1"/>
        <end position="20"/>
    </location>
</feature>
<feature type="region of interest" description="Disordered" evidence="2">
    <location>
        <begin position="448"/>
        <end position="487"/>
    </location>
</feature>